<accession>A0A9D7DZN3</accession>
<dbReference type="AlphaFoldDB" id="A0A9D7DZN3"/>
<dbReference type="EMBL" id="JADJEV010000001">
    <property type="protein sequence ID" value="MBK6971474.1"/>
    <property type="molecule type" value="Genomic_DNA"/>
</dbReference>
<evidence type="ECO:0000313" key="1">
    <source>
        <dbReference type="EMBL" id="MBK6971474.1"/>
    </source>
</evidence>
<gene>
    <name evidence="1" type="ORF">IPH26_00415</name>
</gene>
<sequence length="49" mass="5235">MIGLDNNVLARYMMQDDAGQAARAARPMESLSVQAPGFVSLVGPDRGRT</sequence>
<evidence type="ECO:0000313" key="2">
    <source>
        <dbReference type="Proteomes" id="UP000807785"/>
    </source>
</evidence>
<protein>
    <submittedName>
        <fullName evidence="1">Uncharacterized protein</fullName>
    </submittedName>
</protein>
<reference evidence="1" key="1">
    <citation type="submission" date="2020-10" db="EMBL/GenBank/DDBJ databases">
        <title>Connecting structure to function with the recovery of over 1000 high-quality activated sludge metagenome-assembled genomes encoding full-length rRNA genes using long-read sequencing.</title>
        <authorList>
            <person name="Singleton C.M."/>
            <person name="Petriglieri F."/>
            <person name="Kristensen J.M."/>
            <person name="Kirkegaard R.H."/>
            <person name="Michaelsen T.Y."/>
            <person name="Andersen M.H."/>
            <person name="Karst S.M."/>
            <person name="Dueholm M.S."/>
            <person name="Nielsen P.H."/>
            <person name="Albertsen M."/>
        </authorList>
    </citation>
    <scope>NUCLEOTIDE SEQUENCE</scope>
    <source>
        <strain evidence="1">Bjer_18-Q3-R1-45_BAT3C.347</strain>
    </source>
</reference>
<name>A0A9D7DZN3_9PROT</name>
<organism evidence="1 2">
    <name type="scientific">Candidatus Methylophosphatis roskildensis</name>
    <dbReference type="NCBI Taxonomy" id="2899263"/>
    <lineage>
        <taxon>Bacteria</taxon>
        <taxon>Pseudomonadati</taxon>
        <taxon>Pseudomonadota</taxon>
        <taxon>Betaproteobacteria</taxon>
        <taxon>Nitrosomonadales</taxon>
        <taxon>Sterolibacteriaceae</taxon>
        <taxon>Candidatus Methylophosphatis</taxon>
    </lineage>
</organism>
<comment type="caution">
    <text evidence="1">The sequence shown here is derived from an EMBL/GenBank/DDBJ whole genome shotgun (WGS) entry which is preliminary data.</text>
</comment>
<dbReference type="Proteomes" id="UP000807785">
    <property type="component" value="Unassembled WGS sequence"/>
</dbReference>
<proteinExistence type="predicted"/>